<evidence type="ECO:0000256" key="5">
    <source>
        <dbReference type="ARBA" id="ARBA00022771"/>
    </source>
</evidence>
<dbReference type="PANTHER" id="PTHR45873">
    <property type="entry name" value="DNA POLYMERASE ETA"/>
    <property type="match status" value="1"/>
</dbReference>
<dbReference type="AlphaFoldDB" id="A0A9W7EM33"/>
<keyword evidence="14" id="KW-1185">Reference proteome</keyword>
<dbReference type="InterPro" id="IPR001126">
    <property type="entry name" value="UmuC"/>
</dbReference>
<dbReference type="Pfam" id="PF00817">
    <property type="entry name" value="IMS"/>
    <property type="match status" value="1"/>
</dbReference>
<dbReference type="GO" id="GO:0008270">
    <property type="term" value="F:zinc ion binding"/>
    <property type="evidence" value="ECO:0007669"/>
    <property type="project" value="UniProtKB-KW"/>
</dbReference>
<dbReference type="InterPro" id="IPR052230">
    <property type="entry name" value="DNA_polymerase_eta"/>
</dbReference>
<dbReference type="OrthoDB" id="514856at2759"/>
<dbReference type="PROSITE" id="PS50173">
    <property type="entry name" value="UMUC"/>
    <property type="match status" value="1"/>
</dbReference>
<dbReference type="GO" id="GO:0006281">
    <property type="term" value="P:DNA repair"/>
    <property type="evidence" value="ECO:0007669"/>
    <property type="project" value="UniProtKB-KW"/>
</dbReference>
<evidence type="ECO:0000256" key="7">
    <source>
        <dbReference type="ARBA" id="ARBA00023204"/>
    </source>
</evidence>
<dbReference type="Gene3D" id="3.30.70.270">
    <property type="match status" value="1"/>
</dbReference>
<keyword evidence="7" id="KW-0234">DNA repair</keyword>
<comment type="subcellular location">
    <subcellularLocation>
        <location evidence="1">Nucleus</location>
    </subcellularLocation>
</comment>
<evidence type="ECO:0000256" key="2">
    <source>
        <dbReference type="ARBA" id="ARBA00022679"/>
    </source>
</evidence>
<reference evidence="14" key="1">
    <citation type="journal article" date="2023" name="Commun. Biol.">
        <title>Genome analysis of Parmales, the sister group of diatoms, reveals the evolutionary specialization of diatoms from phago-mixotrophs to photoautotrophs.</title>
        <authorList>
            <person name="Ban H."/>
            <person name="Sato S."/>
            <person name="Yoshikawa S."/>
            <person name="Yamada K."/>
            <person name="Nakamura Y."/>
            <person name="Ichinomiya M."/>
            <person name="Sato N."/>
            <person name="Blanc-Mathieu R."/>
            <person name="Endo H."/>
            <person name="Kuwata A."/>
            <person name="Ogata H."/>
        </authorList>
    </citation>
    <scope>NUCLEOTIDE SEQUENCE [LARGE SCALE GENOMIC DNA]</scope>
    <source>
        <strain evidence="14">NIES 3701</strain>
    </source>
</reference>
<evidence type="ECO:0000256" key="8">
    <source>
        <dbReference type="ARBA" id="ARBA00023242"/>
    </source>
</evidence>
<dbReference type="Gene3D" id="2.30.30.380">
    <property type="entry name" value="Zn-finger domain of Sec23/24"/>
    <property type="match status" value="1"/>
</dbReference>
<evidence type="ECO:0000256" key="10">
    <source>
        <dbReference type="PROSITE-ProRule" id="PRU00322"/>
    </source>
</evidence>
<dbReference type="InterPro" id="IPR043502">
    <property type="entry name" value="DNA/RNA_pol_sf"/>
</dbReference>
<keyword evidence="2" id="KW-0808">Transferase</keyword>
<dbReference type="InterPro" id="IPR036443">
    <property type="entry name" value="Znf_RanBP2_sf"/>
</dbReference>
<dbReference type="Gene3D" id="3.40.1170.60">
    <property type="match status" value="1"/>
</dbReference>
<keyword evidence="4" id="KW-0227">DNA damage</keyword>
<dbReference type="Proteomes" id="UP001165085">
    <property type="component" value="Unassembled WGS sequence"/>
</dbReference>
<name>A0A9W7EM33_9STRA</name>
<dbReference type="InterPro" id="IPR017961">
    <property type="entry name" value="DNA_pol_Y-fam_little_finger"/>
</dbReference>
<evidence type="ECO:0000259" key="12">
    <source>
        <dbReference type="PROSITE" id="PS50199"/>
    </source>
</evidence>
<sequence>MDSSSDEESDADAILDDVNDFLLKSSSKSSKLKRQLWPTFGHANATNANVNVAAIPTIFHVDVDNFYVNVHRVHSHNLLGLQVVIVQKNGGGIVALSEEAKDAGLRKYDGIAGNGAKMLGRKGNRTIQELKRSHPEMVVVEMNTDLYRSARDLVRAELKKVTGGIVQGVSYDDSFILMPSNNGEDKDVEQTAFDLRRKIKERSGYDITIGVGGCKTVARLAGARAKRGRGGNGVYVVKDSKAAEFLHSSFLREIKQGFGGEKGKEYCSKLLEALSGRDGRTKFADDIASITVRDALMLGEKKLGALLPVELVARLLLWGNGEDDDEVTPTQVQKSILCQQACCPPKHQDSKIPNFDESLLNDLCMKLVERVVEDGRMPRCLSIAFRDGYFSGPASGSSSRGSSSSRKVGDWRRDWITEDGGENLFRIAKQKFTQLQKENNGLSFTRLGVRAEFDEEREAGTQNIKDLFETTKRVSKKPRLELEEESTTWACPRCTYSNAELFLICEMCGTAKK</sequence>
<dbReference type="PROSITE" id="PS01358">
    <property type="entry name" value="ZF_RANBP2_1"/>
    <property type="match status" value="1"/>
</dbReference>
<dbReference type="GO" id="GO:0005657">
    <property type="term" value="C:replication fork"/>
    <property type="evidence" value="ECO:0007669"/>
    <property type="project" value="TreeGrafter"/>
</dbReference>
<evidence type="ECO:0000256" key="4">
    <source>
        <dbReference type="ARBA" id="ARBA00022763"/>
    </source>
</evidence>
<keyword evidence="5 10" id="KW-0863">Zinc-finger</keyword>
<dbReference type="PANTHER" id="PTHR45873:SF1">
    <property type="entry name" value="DNA POLYMERASE ETA"/>
    <property type="match status" value="1"/>
</dbReference>
<accession>A0A9W7EM33</accession>
<feature type="domain" description="UmuC" evidence="11">
    <location>
        <begin position="58"/>
        <end position="226"/>
    </location>
</feature>
<organism evidence="13 14">
    <name type="scientific">Triparma strigata</name>
    <dbReference type="NCBI Taxonomy" id="1606541"/>
    <lineage>
        <taxon>Eukaryota</taxon>
        <taxon>Sar</taxon>
        <taxon>Stramenopiles</taxon>
        <taxon>Ochrophyta</taxon>
        <taxon>Bolidophyceae</taxon>
        <taxon>Parmales</taxon>
        <taxon>Triparmaceae</taxon>
        <taxon>Triparma</taxon>
    </lineage>
</organism>
<keyword evidence="3" id="KW-0479">Metal-binding</keyword>
<dbReference type="GO" id="GO:0035861">
    <property type="term" value="C:site of double-strand break"/>
    <property type="evidence" value="ECO:0007669"/>
    <property type="project" value="TreeGrafter"/>
</dbReference>
<protein>
    <recommendedName>
        <fullName evidence="9">DNA polymerase eta</fullName>
    </recommendedName>
</protein>
<comment type="caution">
    <text evidence="13">The sequence shown here is derived from an EMBL/GenBank/DDBJ whole genome shotgun (WGS) entry which is preliminary data.</text>
</comment>
<feature type="domain" description="RanBP2-type" evidence="12">
    <location>
        <begin position="484"/>
        <end position="513"/>
    </location>
</feature>
<evidence type="ECO:0000256" key="9">
    <source>
        <dbReference type="ARBA" id="ARBA00044975"/>
    </source>
</evidence>
<dbReference type="Pfam" id="PF11799">
    <property type="entry name" value="IMS_C"/>
    <property type="match status" value="1"/>
</dbReference>
<keyword evidence="8" id="KW-0539">Nucleus</keyword>
<gene>
    <name evidence="13" type="ORF">TrST_g7135</name>
</gene>
<evidence type="ECO:0000256" key="3">
    <source>
        <dbReference type="ARBA" id="ARBA00022723"/>
    </source>
</evidence>
<dbReference type="SUPFAM" id="SSF56672">
    <property type="entry name" value="DNA/RNA polymerases"/>
    <property type="match status" value="1"/>
</dbReference>
<dbReference type="GO" id="GO:0005634">
    <property type="term" value="C:nucleus"/>
    <property type="evidence" value="ECO:0007669"/>
    <property type="project" value="UniProtKB-SubCell"/>
</dbReference>
<dbReference type="InterPro" id="IPR043128">
    <property type="entry name" value="Rev_trsase/Diguanyl_cyclase"/>
</dbReference>
<evidence type="ECO:0000259" key="11">
    <source>
        <dbReference type="PROSITE" id="PS50173"/>
    </source>
</evidence>
<proteinExistence type="predicted"/>
<dbReference type="InterPro" id="IPR001876">
    <property type="entry name" value="Znf_RanBP2"/>
</dbReference>
<dbReference type="SUPFAM" id="SSF90209">
    <property type="entry name" value="Ran binding protein zinc finger-like"/>
    <property type="match status" value="1"/>
</dbReference>
<keyword evidence="6" id="KW-0862">Zinc</keyword>
<evidence type="ECO:0000313" key="13">
    <source>
        <dbReference type="EMBL" id="GMH83552.1"/>
    </source>
</evidence>
<dbReference type="GO" id="GO:0003887">
    <property type="term" value="F:DNA-directed DNA polymerase activity"/>
    <property type="evidence" value="ECO:0007669"/>
    <property type="project" value="TreeGrafter"/>
</dbReference>
<dbReference type="GO" id="GO:0042276">
    <property type="term" value="P:error-prone translesion synthesis"/>
    <property type="evidence" value="ECO:0007669"/>
    <property type="project" value="TreeGrafter"/>
</dbReference>
<dbReference type="EMBL" id="BRXY01000282">
    <property type="protein sequence ID" value="GMH83552.1"/>
    <property type="molecule type" value="Genomic_DNA"/>
</dbReference>
<evidence type="ECO:0000256" key="1">
    <source>
        <dbReference type="ARBA" id="ARBA00004123"/>
    </source>
</evidence>
<dbReference type="GO" id="GO:0009314">
    <property type="term" value="P:response to radiation"/>
    <property type="evidence" value="ECO:0007669"/>
    <property type="project" value="TreeGrafter"/>
</dbReference>
<evidence type="ECO:0000313" key="14">
    <source>
        <dbReference type="Proteomes" id="UP001165085"/>
    </source>
</evidence>
<evidence type="ECO:0000256" key="6">
    <source>
        <dbReference type="ARBA" id="ARBA00022833"/>
    </source>
</evidence>
<dbReference type="PROSITE" id="PS50199">
    <property type="entry name" value="ZF_RANBP2_2"/>
    <property type="match status" value="1"/>
</dbReference>